<keyword evidence="3" id="KW-1185">Reference proteome</keyword>
<accession>A0A4Z0Q4K2</accession>
<dbReference type="RefSeq" id="WP_135461984.1">
    <property type="nucleotide sequence ID" value="NZ_SRLC01000001.1"/>
</dbReference>
<evidence type="ECO:0000313" key="2">
    <source>
        <dbReference type="EMBL" id="TGE24419.1"/>
    </source>
</evidence>
<sequence length="1055" mass="111479">MVNNDPPAAEPALLTSLPVAALPISAGWDLTPATDAQPAQLQVALSFDHRPYEGLYQLDAADGQHLVAAFTLPLDPASALDPANYTVTRRVPKGGTFVIEPVAVLAVALSPDQRVVTLTVTEMSHDLRYRQLIPTPITVTLGAIQSNYAASPLTFSGVFELMYGAVKMLVSLPVATRAAQARQQLALLLQPLGQGARLGVATGLLQQPLYWEPARATELVEIWLVPLDKFLADRAAGKAEVATPFLDYSIELPLTNLAVTDAPLVELTWRLTLAPPAPAPGPAPQAPAHASPRLEVLIPPAANTADDLAALAGKLEQLLYQPGQHEIRVALGPEPAGGGQSLWGIRTEANKRPGHQLAEPGQPVVFAAAALAPPLSSAADVPLYDFQPATGIDFTRPAQHVSFAQVDVNEWERLVIDTFDALTTPTYQAAIRRLDELAGTSHEATLRTNKDRWAGVLQHRLRPVFAAQAATNPAAARAAFRQHLGAGPLGAVYRVAALQFATPPAPTSTRPLGQVPHLVGEVSQTEPAGQALTTPPLPLAPAAPLLVFAESPATDQAGEQPHSAPFFDLELAYTGRQLELWPGGEKPADPAAAELRFLTPAGQQWAATPLTSNLGKCRVPVFQHDFRPLVLIAQEMLPAAGSTPDALLRRDCRLTYQQDAHYPPQQLTFTVAANMAAAESQSQLLPAAPPVPAGVFAELAQLRSVYPALAPNLLPVLAGINATTAADQPAVTTGAVALGAFNTMISRLVAASEGAALVQSPADAAGQPPAAPGVTTFGLREGTAPIDAVEALVIHVSPPAPVGLPMPVVALEGYTTQVHTADQEGTWYYFQDAEGRVLAAADSLPLTQRVLTLPGLRILAYQSLQVQVTATYNAELVPGQASAPAFVYTAPPLYFPTDSRQPSDPPTEPLDIATLRPDGEPTHTRRTLAGHLHQLFEYLLPPQMPPALYLRLAGVYTSPLAPGLPPVTTPVLQMPVTLLQLPPAPAHPTAAPDLARIISEVAAGLAAWYQQTRPESAEGAFVFDLDLLSGLGPQPQPLLQLTDLRLGVADITDLP</sequence>
<organism evidence="2 3">
    <name type="scientific">Hymenobacter aquaticus</name>
    <dbReference type="NCBI Taxonomy" id="1867101"/>
    <lineage>
        <taxon>Bacteria</taxon>
        <taxon>Pseudomonadati</taxon>
        <taxon>Bacteroidota</taxon>
        <taxon>Cytophagia</taxon>
        <taxon>Cytophagales</taxon>
        <taxon>Hymenobacteraceae</taxon>
        <taxon>Hymenobacter</taxon>
    </lineage>
</organism>
<dbReference type="Proteomes" id="UP000297549">
    <property type="component" value="Unassembled WGS sequence"/>
</dbReference>
<evidence type="ECO:0000313" key="3">
    <source>
        <dbReference type="Proteomes" id="UP000297549"/>
    </source>
</evidence>
<dbReference type="AlphaFoldDB" id="A0A4Z0Q4K2"/>
<proteinExistence type="predicted"/>
<dbReference type="EMBL" id="SRLC01000001">
    <property type="protein sequence ID" value="TGE24419.1"/>
    <property type="molecule type" value="Genomic_DNA"/>
</dbReference>
<comment type="caution">
    <text evidence="2">The sequence shown here is derived from an EMBL/GenBank/DDBJ whole genome shotgun (WGS) entry which is preliminary data.</text>
</comment>
<evidence type="ECO:0000256" key="1">
    <source>
        <dbReference type="SAM" id="MobiDB-lite"/>
    </source>
</evidence>
<reference evidence="2 3" key="1">
    <citation type="submission" date="2019-04" db="EMBL/GenBank/DDBJ databases">
        <authorList>
            <person name="Feng G."/>
            <person name="Zhang J."/>
            <person name="Zhu H."/>
        </authorList>
    </citation>
    <scope>NUCLEOTIDE SEQUENCE [LARGE SCALE GENOMIC DNA]</scope>
    <source>
        <strain evidence="2 3">JCM 31653</strain>
    </source>
</reference>
<protein>
    <submittedName>
        <fullName evidence="2">Uncharacterized protein</fullName>
    </submittedName>
</protein>
<gene>
    <name evidence="2" type="ORF">E5K00_04160</name>
</gene>
<feature type="region of interest" description="Disordered" evidence="1">
    <location>
        <begin position="896"/>
        <end position="918"/>
    </location>
</feature>
<name>A0A4Z0Q4K2_9BACT</name>
<dbReference type="OrthoDB" id="8248741at2"/>